<dbReference type="EMBL" id="JACEFF010000192">
    <property type="protein sequence ID" value="KAH9642316.1"/>
    <property type="molecule type" value="Genomic_DNA"/>
</dbReference>
<dbReference type="AlphaFoldDB" id="A0A922SLW3"/>
<dbReference type="SUPFAM" id="SSF53474">
    <property type="entry name" value="alpha/beta-Hydrolases"/>
    <property type="match status" value="1"/>
</dbReference>
<sequence length="502" mass="56435">MRFGPVGVVLIVSTVTCVTMGRPTPVPRVHRDVVTLQGTVRGYLASNPPHFAYFGIPYAQSPTRSGRFKDPEPPPKWDGIFEALHKIKCPQLKADGEENCLVVNIFTPEEKAATLLPVIVFVHGGEFQNGWGAYRPPRQFLEEGNNVIVTFNYRLGSLGFLCLKTPDAPGNAGLKDQIAALYWVHRNVQQFGGSPQDVTVYAIEAGAVSVQLILLSGLAEGLLHKVILESGSVLSPAALQYDPLDAAYIGAASLGYKGSDDPNELYEFYLHASDKELVTIPESFLPCVDNTSDNVHNLIDLDPIQKLEEGIYTKVPMIITFTQKDTKSILGTDLQRFENPPDNFEYLLPHNLEFMKEEVKSEVAKIVKKYYFPEDFTRRSMAHNYAYYIQDILVDYPTIKAAIMFAAKNTYPVYVMKFSLPKTSWDSSKLESSSFDTILDYLYKEEKQSHFLVELVTMLIRNFKTLGANDVTQDETEDLLNSKDIDDHDDNDLYRLAFVEEK</sequence>
<gene>
    <name evidence="7" type="ORF">HF086_009680</name>
</gene>
<keyword evidence="3" id="KW-0378">Hydrolase</keyword>
<dbReference type="Gene3D" id="3.40.50.1820">
    <property type="entry name" value="alpha/beta hydrolase"/>
    <property type="match status" value="1"/>
</dbReference>
<keyword evidence="2" id="KW-0719">Serine esterase</keyword>
<proteinExistence type="inferred from homology"/>
<dbReference type="Pfam" id="PF00135">
    <property type="entry name" value="COesterase"/>
    <property type="match status" value="1"/>
</dbReference>
<name>A0A922SLW3_SPOEX</name>
<comment type="caution">
    <text evidence="7">The sequence shown here is derived from an EMBL/GenBank/DDBJ whole genome shotgun (WGS) entry which is preliminary data.</text>
</comment>
<evidence type="ECO:0000313" key="8">
    <source>
        <dbReference type="Proteomes" id="UP000814243"/>
    </source>
</evidence>
<evidence type="ECO:0000256" key="5">
    <source>
        <dbReference type="SAM" id="SignalP"/>
    </source>
</evidence>
<dbReference type="Proteomes" id="UP000814243">
    <property type="component" value="Unassembled WGS sequence"/>
</dbReference>
<accession>A0A922SLW3</accession>
<organism evidence="7 8">
    <name type="scientific">Spodoptera exigua</name>
    <name type="common">Beet armyworm</name>
    <name type="synonym">Noctua fulgens</name>
    <dbReference type="NCBI Taxonomy" id="7107"/>
    <lineage>
        <taxon>Eukaryota</taxon>
        <taxon>Metazoa</taxon>
        <taxon>Ecdysozoa</taxon>
        <taxon>Arthropoda</taxon>
        <taxon>Hexapoda</taxon>
        <taxon>Insecta</taxon>
        <taxon>Pterygota</taxon>
        <taxon>Neoptera</taxon>
        <taxon>Endopterygota</taxon>
        <taxon>Lepidoptera</taxon>
        <taxon>Glossata</taxon>
        <taxon>Ditrysia</taxon>
        <taxon>Noctuoidea</taxon>
        <taxon>Noctuidae</taxon>
        <taxon>Amphipyrinae</taxon>
        <taxon>Spodoptera</taxon>
    </lineage>
</organism>
<dbReference type="PANTHER" id="PTHR43142:SF1">
    <property type="entry name" value="CARBOXYLIC ESTER HYDROLASE"/>
    <property type="match status" value="1"/>
</dbReference>
<dbReference type="InterPro" id="IPR029058">
    <property type="entry name" value="AB_hydrolase_fold"/>
</dbReference>
<evidence type="ECO:0000256" key="4">
    <source>
        <dbReference type="ARBA" id="ARBA00023180"/>
    </source>
</evidence>
<dbReference type="GO" id="GO:0052689">
    <property type="term" value="F:carboxylic ester hydrolase activity"/>
    <property type="evidence" value="ECO:0007669"/>
    <property type="project" value="UniProtKB-KW"/>
</dbReference>
<comment type="similarity">
    <text evidence="1">Belongs to the type-B carboxylesterase/lipase family.</text>
</comment>
<dbReference type="PANTHER" id="PTHR43142">
    <property type="entry name" value="CARBOXYLIC ESTER HYDROLASE"/>
    <property type="match status" value="1"/>
</dbReference>
<evidence type="ECO:0000256" key="2">
    <source>
        <dbReference type="ARBA" id="ARBA00022487"/>
    </source>
</evidence>
<keyword evidence="4" id="KW-0325">Glycoprotein</keyword>
<evidence type="ECO:0000313" key="7">
    <source>
        <dbReference type="EMBL" id="KAH9642316.1"/>
    </source>
</evidence>
<reference evidence="7" key="1">
    <citation type="journal article" date="2021" name="G3 (Bethesda)">
        <title>Genome and transcriptome analysis of the beet armyworm Spodoptera exigua reveals targets for pest control. .</title>
        <authorList>
            <person name="Simon S."/>
            <person name="Breeschoten T."/>
            <person name="Jansen H.J."/>
            <person name="Dirks R.P."/>
            <person name="Schranz M.E."/>
            <person name="Ros V.I.D."/>
        </authorList>
    </citation>
    <scope>NUCLEOTIDE SEQUENCE</scope>
    <source>
        <strain evidence="7">TB_SE_WUR_2020</strain>
    </source>
</reference>
<feature type="signal peptide" evidence="5">
    <location>
        <begin position="1"/>
        <end position="21"/>
    </location>
</feature>
<feature type="domain" description="Carboxylesterase type B" evidence="6">
    <location>
        <begin position="33"/>
        <end position="427"/>
    </location>
</feature>
<evidence type="ECO:0000259" key="6">
    <source>
        <dbReference type="Pfam" id="PF00135"/>
    </source>
</evidence>
<feature type="chain" id="PRO_5037242552" description="Carboxylesterase type B domain-containing protein" evidence="5">
    <location>
        <begin position="22"/>
        <end position="502"/>
    </location>
</feature>
<protein>
    <recommendedName>
        <fullName evidence="6">Carboxylesterase type B domain-containing protein</fullName>
    </recommendedName>
</protein>
<dbReference type="InterPro" id="IPR002018">
    <property type="entry name" value="CarbesteraseB"/>
</dbReference>
<evidence type="ECO:0000256" key="1">
    <source>
        <dbReference type="ARBA" id="ARBA00005964"/>
    </source>
</evidence>
<evidence type="ECO:0000256" key="3">
    <source>
        <dbReference type="ARBA" id="ARBA00022801"/>
    </source>
</evidence>
<keyword evidence="5" id="KW-0732">Signal</keyword>